<evidence type="ECO:0000256" key="10">
    <source>
        <dbReference type="SAM" id="MobiDB-lite"/>
    </source>
</evidence>
<dbReference type="InterPro" id="IPR027417">
    <property type="entry name" value="P-loop_NTPase"/>
</dbReference>
<evidence type="ECO:0000313" key="13">
    <source>
        <dbReference type="EMBL" id="KAF9582085.1"/>
    </source>
</evidence>
<evidence type="ECO:0000256" key="5">
    <source>
        <dbReference type="ARBA" id="ARBA00022840"/>
    </source>
</evidence>
<dbReference type="InterPro" id="IPR014014">
    <property type="entry name" value="RNA_helicase_DEAD_Q_motif"/>
</dbReference>
<dbReference type="Pfam" id="PF00271">
    <property type="entry name" value="Helicase_C"/>
    <property type="match status" value="2"/>
</dbReference>
<feature type="short sequence motif" description="Q motif" evidence="9">
    <location>
        <begin position="34"/>
        <end position="62"/>
    </location>
</feature>
<evidence type="ECO:0000313" key="14">
    <source>
        <dbReference type="Proteomes" id="UP000780801"/>
    </source>
</evidence>
<dbReference type="SMART" id="SM00487">
    <property type="entry name" value="DEXDc"/>
    <property type="match status" value="1"/>
</dbReference>
<dbReference type="EC" id="3.6.4.13" evidence="1"/>
<feature type="region of interest" description="Disordered" evidence="10">
    <location>
        <begin position="1"/>
        <end position="30"/>
    </location>
</feature>
<comment type="catalytic activity">
    <reaction evidence="8">
        <text>ATP + H2O = ADP + phosphate + H(+)</text>
        <dbReference type="Rhea" id="RHEA:13065"/>
        <dbReference type="ChEBI" id="CHEBI:15377"/>
        <dbReference type="ChEBI" id="CHEBI:15378"/>
        <dbReference type="ChEBI" id="CHEBI:30616"/>
        <dbReference type="ChEBI" id="CHEBI:43474"/>
        <dbReference type="ChEBI" id="CHEBI:456216"/>
        <dbReference type="EC" id="3.6.4.13"/>
    </reaction>
</comment>
<gene>
    <name evidence="13" type="primary">DBP9</name>
    <name evidence="13" type="ORF">BGW38_000667</name>
</gene>
<dbReference type="PANTHER" id="PTHR47959:SF21">
    <property type="entry name" value="DEAD-BOX HELICASE 56"/>
    <property type="match status" value="1"/>
</dbReference>
<evidence type="ECO:0000256" key="3">
    <source>
        <dbReference type="ARBA" id="ARBA00022801"/>
    </source>
</evidence>
<keyword evidence="3" id="KW-0378">Hydrolase</keyword>
<evidence type="ECO:0000256" key="6">
    <source>
        <dbReference type="ARBA" id="ARBA00022884"/>
    </source>
</evidence>
<feature type="compositionally biased region" description="Acidic residues" evidence="10">
    <location>
        <begin position="375"/>
        <end position="428"/>
    </location>
</feature>
<feature type="region of interest" description="Disordered" evidence="10">
    <location>
        <begin position="689"/>
        <end position="746"/>
    </location>
</feature>
<comment type="similarity">
    <text evidence="7">Belongs to the DEAD box helicase family. DDX56/DBP9 subfamily.</text>
</comment>
<dbReference type="GO" id="GO:0005524">
    <property type="term" value="F:ATP binding"/>
    <property type="evidence" value="ECO:0007669"/>
    <property type="project" value="UniProtKB-KW"/>
</dbReference>
<feature type="domain" description="DEAD-box RNA helicase Q" evidence="12">
    <location>
        <begin position="34"/>
        <end position="62"/>
    </location>
</feature>
<dbReference type="SMART" id="SM00490">
    <property type="entry name" value="HELICc"/>
    <property type="match status" value="1"/>
</dbReference>
<dbReference type="AlphaFoldDB" id="A0A9P6KET7"/>
<keyword evidence="4 13" id="KW-0347">Helicase</keyword>
<dbReference type="OrthoDB" id="1191041at2759"/>
<feature type="domain" description="Helicase ATP-binding" evidence="11">
    <location>
        <begin position="65"/>
        <end position="248"/>
    </location>
</feature>
<keyword evidence="6" id="KW-0694">RNA-binding</keyword>
<dbReference type="GO" id="GO:0016787">
    <property type="term" value="F:hydrolase activity"/>
    <property type="evidence" value="ECO:0007669"/>
    <property type="project" value="UniProtKB-KW"/>
</dbReference>
<dbReference type="PANTHER" id="PTHR47959">
    <property type="entry name" value="ATP-DEPENDENT RNA HELICASE RHLE-RELATED"/>
    <property type="match status" value="1"/>
</dbReference>
<dbReference type="InterPro" id="IPR001650">
    <property type="entry name" value="Helicase_C-like"/>
</dbReference>
<evidence type="ECO:0000256" key="1">
    <source>
        <dbReference type="ARBA" id="ARBA00012552"/>
    </source>
</evidence>
<keyword evidence="2" id="KW-0547">Nucleotide-binding</keyword>
<accession>A0A9P6KET7</accession>
<evidence type="ECO:0000256" key="9">
    <source>
        <dbReference type="PROSITE-ProRule" id="PRU00552"/>
    </source>
</evidence>
<keyword evidence="14" id="KW-1185">Reference proteome</keyword>
<keyword evidence="5" id="KW-0067">ATP-binding</keyword>
<reference evidence="13" key="1">
    <citation type="journal article" date="2020" name="Fungal Divers.">
        <title>Resolving the Mortierellaceae phylogeny through synthesis of multi-gene phylogenetics and phylogenomics.</title>
        <authorList>
            <person name="Vandepol N."/>
            <person name="Liber J."/>
            <person name="Desiro A."/>
            <person name="Na H."/>
            <person name="Kennedy M."/>
            <person name="Barry K."/>
            <person name="Grigoriev I.V."/>
            <person name="Miller A.N."/>
            <person name="O'Donnell K."/>
            <person name="Stajich J.E."/>
            <person name="Bonito G."/>
        </authorList>
    </citation>
    <scope>NUCLEOTIDE SEQUENCE</scope>
    <source>
        <strain evidence="13">KOD1015</strain>
    </source>
</reference>
<evidence type="ECO:0000256" key="2">
    <source>
        <dbReference type="ARBA" id="ARBA00022741"/>
    </source>
</evidence>
<dbReference type="Pfam" id="PF00270">
    <property type="entry name" value="DEAD"/>
    <property type="match status" value="1"/>
</dbReference>
<organism evidence="13 14">
    <name type="scientific">Lunasporangiospora selenospora</name>
    <dbReference type="NCBI Taxonomy" id="979761"/>
    <lineage>
        <taxon>Eukaryota</taxon>
        <taxon>Fungi</taxon>
        <taxon>Fungi incertae sedis</taxon>
        <taxon>Mucoromycota</taxon>
        <taxon>Mortierellomycotina</taxon>
        <taxon>Mortierellomycetes</taxon>
        <taxon>Mortierellales</taxon>
        <taxon>Mortierellaceae</taxon>
        <taxon>Lunasporangiospora</taxon>
    </lineage>
</organism>
<dbReference type="GO" id="GO:0003723">
    <property type="term" value="F:RNA binding"/>
    <property type="evidence" value="ECO:0007669"/>
    <property type="project" value="UniProtKB-KW"/>
</dbReference>
<dbReference type="GO" id="GO:0005829">
    <property type="term" value="C:cytosol"/>
    <property type="evidence" value="ECO:0007669"/>
    <property type="project" value="TreeGrafter"/>
</dbReference>
<feature type="compositionally biased region" description="Basic residues" evidence="10">
    <location>
        <begin position="694"/>
        <end position="707"/>
    </location>
</feature>
<proteinExistence type="inferred from homology"/>
<dbReference type="SUPFAM" id="SSF52540">
    <property type="entry name" value="P-loop containing nucleoside triphosphate hydrolases"/>
    <property type="match status" value="2"/>
</dbReference>
<comment type="caution">
    <text evidence="13">The sequence shown here is derived from an EMBL/GenBank/DDBJ whole genome shotgun (WGS) entry which is preliminary data.</text>
</comment>
<dbReference type="Gene3D" id="3.40.50.300">
    <property type="entry name" value="P-loop containing nucleotide triphosphate hydrolases"/>
    <property type="match status" value="2"/>
</dbReference>
<feature type="compositionally biased region" description="Basic and acidic residues" evidence="10">
    <location>
        <begin position="364"/>
        <end position="374"/>
    </location>
</feature>
<feature type="compositionally biased region" description="Polar residues" evidence="10">
    <location>
        <begin position="7"/>
        <end position="18"/>
    </location>
</feature>
<dbReference type="PROSITE" id="PS51195">
    <property type="entry name" value="Q_MOTIF"/>
    <property type="match status" value="1"/>
</dbReference>
<dbReference type="PROSITE" id="PS51192">
    <property type="entry name" value="HELICASE_ATP_BIND_1"/>
    <property type="match status" value="1"/>
</dbReference>
<evidence type="ECO:0000259" key="11">
    <source>
        <dbReference type="PROSITE" id="PS51192"/>
    </source>
</evidence>
<evidence type="ECO:0000259" key="12">
    <source>
        <dbReference type="PROSITE" id="PS51195"/>
    </source>
</evidence>
<feature type="region of interest" description="Disordered" evidence="10">
    <location>
        <begin position="351"/>
        <end position="494"/>
    </location>
</feature>
<dbReference type="Proteomes" id="UP000780801">
    <property type="component" value="Unassembled WGS sequence"/>
</dbReference>
<protein>
    <recommendedName>
        <fullName evidence="1">RNA helicase</fullName>
        <ecNumber evidence="1">3.6.4.13</ecNumber>
    </recommendedName>
</protein>
<dbReference type="GO" id="GO:0003724">
    <property type="term" value="F:RNA helicase activity"/>
    <property type="evidence" value="ECO:0007669"/>
    <property type="project" value="UniProtKB-EC"/>
</dbReference>
<evidence type="ECO:0000256" key="8">
    <source>
        <dbReference type="ARBA" id="ARBA00047984"/>
    </source>
</evidence>
<dbReference type="InterPro" id="IPR014001">
    <property type="entry name" value="Helicase_ATP-bd"/>
</dbReference>
<dbReference type="InterPro" id="IPR050079">
    <property type="entry name" value="DEAD_box_RNA_helicase"/>
</dbReference>
<evidence type="ECO:0000256" key="7">
    <source>
        <dbReference type="ARBA" id="ARBA00038041"/>
    </source>
</evidence>
<dbReference type="EMBL" id="JAABOA010001192">
    <property type="protein sequence ID" value="KAF9582085.1"/>
    <property type="molecule type" value="Genomic_DNA"/>
</dbReference>
<sequence length="746" mass="82648">MSDDDNQTNNHATRQMTETEAAESMPNTVENDNMTFADLGLDDRLLRGLAKLNFTKPTPIQAKSIPLALAGRDILAKARTGSGKTAAFMLPLIHKILSAKDALPPNSPALAATRGLVLVPTVELAGQVTAFTENILLFCGRAINVLNIAGKQNDKVQQPLLATQPDIIISTPSRILAQLKINAVDLKTHFQTLVIDEADLVCNYDYQDDVKELLTFLPKIFQTFLMSATLGDDVDSLKQLVLRSPAILKMEDKAMDSSWNNLKQLYTICNETDKYLILYVLLKLKLLKGKCIIFVNDIERCYRLKLFLEQFSIPSVVLNSELPLNSRVHIVEEFNKGIYDYMIATDEGGLKGEKEEDLVPTVNQEDKQEAKIEDGQDNEEDEEDEEEAEDEDEDKESEEEDAIPEGDLEMEFDGSEGEDLSEGEDELDELMKASDDEDEEEAATMLDMDGADETEPGSKKRKQPDSSSTSISKDADSSKGATKSKKKSGSKKDQEYGVSRGIDFVNVAAVINFDFPPTAKAYTHRVGRTARGGQMGTSLSFVVTAEEKEKSVTTSRQLGAGGWSYLQGDDEKVFERVLKQQDVAGCVVNPYTIPMQQLAGFRYRMEDAMRAVTRSSIREARLKELKTEMLNSEKLRAHFEDKPKDLEYLRHDKTLHPTRVQAHMKHVPGYMMPKVQAVSTQKIGEASGLGQVTFKKKPQNHIRKARQNNKGGKSGGGGGKKNDPLKKFSYGGGKGGGRGGKRQKTA</sequence>
<dbReference type="InterPro" id="IPR011545">
    <property type="entry name" value="DEAD/DEAH_box_helicase_dom"/>
</dbReference>
<dbReference type="CDD" id="cd17961">
    <property type="entry name" value="DEADc_DDX56"/>
    <property type="match status" value="1"/>
</dbReference>
<name>A0A9P6KET7_9FUNG</name>
<evidence type="ECO:0000256" key="4">
    <source>
        <dbReference type="ARBA" id="ARBA00022806"/>
    </source>
</evidence>